<feature type="transmembrane region" description="Helical" evidence="8">
    <location>
        <begin position="236"/>
        <end position="257"/>
    </location>
</feature>
<comment type="caution">
    <text evidence="11">The sequence shown here is derived from an EMBL/GenBank/DDBJ whole genome shotgun (WGS) entry which is preliminary data.</text>
</comment>
<feature type="transmembrane region" description="Helical" evidence="8">
    <location>
        <begin position="171"/>
        <end position="195"/>
    </location>
</feature>
<feature type="transmembrane region" description="Helical" evidence="8">
    <location>
        <begin position="405"/>
        <end position="427"/>
    </location>
</feature>
<comment type="similarity">
    <text evidence="2">Belongs to the transient receptor potential (TRP) ion channel family.</text>
</comment>
<evidence type="ECO:0000313" key="12">
    <source>
        <dbReference type="Proteomes" id="UP001147746"/>
    </source>
</evidence>
<proteinExistence type="inferred from homology"/>
<evidence type="ECO:0000256" key="7">
    <source>
        <dbReference type="SAM" id="MobiDB-lite"/>
    </source>
</evidence>
<feature type="transmembrane region" description="Helical" evidence="8">
    <location>
        <begin position="491"/>
        <end position="511"/>
    </location>
</feature>
<feature type="transmembrane region" description="Helical" evidence="8">
    <location>
        <begin position="466"/>
        <end position="485"/>
    </location>
</feature>
<protein>
    <recommendedName>
        <fullName evidence="10">ML-like domain-containing protein</fullName>
    </recommendedName>
</protein>
<evidence type="ECO:0000313" key="11">
    <source>
        <dbReference type="EMBL" id="KAJ5324175.1"/>
    </source>
</evidence>
<reference evidence="11" key="1">
    <citation type="submission" date="2022-12" db="EMBL/GenBank/DDBJ databases">
        <authorList>
            <person name="Petersen C."/>
        </authorList>
    </citation>
    <scope>NUCLEOTIDE SEQUENCE</scope>
    <source>
        <strain evidence="11">IBT 21472</strain>
    </source>
</reference>
<feature type="region of interest" description="Disordered" evidence="7">
    <location>
        <begin position="618"/>
        <end position="702"/>
    </location>
</feature>
<dbReference type="Proteomes" id="UP001147746">
    <property type="component" value="Unassembled WGS sequence"/>
</dbReference>
<dbReference type="Pfam" id="PF14558">
    <property type="entry name" value="TRP_N"/>
    <property type="match status" value="1"/>
</dbReference>
<gene>
    <name evidence="11" type="ORF">N7476_002775</name>
</gene>
<feature type="domain" description="ML-like" evidence="10">
    <location>
        <begin position="25"/>
        <end position="168"/>
    </location>
</feature>
<feature type="signal peptide" evidence="9">
    <location>
        <begin position="1"/>
        <end position="23"/>
    </location>
</feature>
<keyword evidence="6 8" id="KW-0472">Membrane</keyword>
<feature type="transmembrane region" description="Helical" evidence="8">
    <location>
        <begin position="523"/>
        <end position="544"/>
    </location>
</feature>
<keyword evidence="12" id="KW-1185">Reference proteome</keyword>
<sequence length="702" mass="77687">MRTASWLAAGLFGALNFVPAVNAEDLFEAHALSTCANDSIVSINRFDVTYTPSDNNIILGFTGSFTESTSTDVLIDIDVLIYGYNAISMTLDPCGSPTISFLCPMKSASLNIQQTSLSLDSDALSSIPSIAYKVPDIDAVVRLKLKDAKTNASITCIETRVYNGKTVNQQAVAWVLAVITGLGMVATIVVSILGYSNIATHMAFRTLLFLGWMQSMAMWGMTSVTQPPIVQSWTQMFQWTMGIIRVGFLQTICTWFVRATGGTAQQILAEVAADELSVVPMKRSLDSLTRRSTLTTSTGTEVTVRGIERMAYRANIASTNIFMTGYLFFYFIAIVVIIAVSFLAFVLPRLTKNTTNPKWDRAVSVTANWKDYLRGALYRLAWIGYPQMCVLCMWELYHHDSAAEIVLAICMWLVISAVLGFATFKVWQRARVARALKQNPAYSLYSDQACLTKWGFIYTNYKATSYYFVFPLLAYTIIKGMVIAFGQDAPLAQSIVLLIVEGLFMIATCVLRPYMDRPANGLCITVSVLNFINAIFILVFSGVFSQPTLMTGIMGVLFALYNAIFMLALLIFLLIGFYYCIVLREPRAKYQPLADNRDSFRMSENRLTTELLPLEKAAQSDLNTEHSSREEIIETPPPTHQHGELRPPHSPFADPVEPTLPLISNSSSASVRSRQSTRSGRSGTVGANAKFATNRFDNDHAA</sequence>
<accession>A0A9W9Q404</accession>
<evidence type="ECO:0000256" key="5">
    <source>
        <dbReference type="ARBA" id="ARBA00022989"/>
    </source>
</evidence>
<dbReference type="GO" id="GO:0055085">
    <property type="term" value="P:transmembrane transport"/>
    <property type="evidence" value="ECO:0007669"/>
    <property type="project" value="TreeGrafter"/>
</dbReference>
<feature type="compositionally biased region" description="Basic and acidic residues" evidence="7">
    <location>
        <begin position="623"/>
        <end position="632"/>
    </location>
</feature>
<name>A0A9W9Q404_9EURO</name>
<keyword evidence="3 8" id="KW-0812">Transmembrane</keyword>
<feature type="compositionally biased region" description="Low complexity" evidence="7">
    <location>
        <begin position="664"/>
        <end position="686"/>
    </location>
</feature>
<reference evidence="11" key="2">
    <citation type="journal article" date="2023" name="IMA Fungus">
        <title>Comparative genomic study of the Penicillium genus elucidates a diverse pangenome and 15 lateral gene transfer events.</title>
        <authorList>
            <person name="Petersen C."/>
            <person name="Sorensen T."/>
            <person name="Nielsen M.R."/>
            <person name="Sondergaard T.E."/>
            <person name="Sorensen J.L."/>
            <person name="Fitzpatrick D.A."/>
            <person name="Frisvad J.C."/>
            <person name="Nielsen K.L."/>
        </authorList>
    </citation>
    <scope>NUCLEOTIDE SEQUENCE</scope>
    <source>
        <strain evidence="11">IBT 21472</strain>
    </source>
</reference>
<keyword evidence="4 9" id="KW-0732">Signal</keyword>
<dbReference type="OrthoDB" id="5212126at2759"/>
<feature type="transmembrane region" description="Helical" evidence="8">
    <location>
        <begin position="327"/>
        <end position="347"/>
    </location>
</feature>
<evidence type="ECO:0000256" key="4">
    <source>
        <dbReference type="ARBA" id="ARBA00022729"/>
    </source>
</evidence>
<dbReference type="GO" id="GO:0016020">
    <property type="term" value="C:membrane"/>
    <property type="evidence" value="ECO:0007669"/>
    <property type="project" value="UniProtKB-SubCell"/>
</dbReference>
<comment type="subcellular location">
    <subcellularLocation>
        <location evidence="1">Membrane</location>
        <topology evidence="1">Multi-pass membrane protein</topology>
    </subcellularLocation>
</comment>
<evidence type="ECO:0000256" key="9">
    <source>
        <dbReference type="SAM" id="SignalP"/>
    </source>
</evidence>
<dbReference type="InterPro" id="IPR010308">
    <property type="entry name" value="TRP_C"/>
</dbReference>
<keyword evidence="5 8" id="KW-1133">Transmembrane helix</keyword>
<dbReference type="InterPro" id="IPR040241">
    <property type="entry name" value="TRP_Flc/Pkd2-like"/>
</dbReference>
<evidence type="ECO:0000256" key="2">
    <source>
        <dbReference type="ARBA" id="ARBA00010642"/>
    </source>
</evidence>
<dbReference type="GO" id="GO:0009272">
    <property type="term" value="P:fungal-type cell wall biogenesis"/>
    <property type="evidence" value="ECO:0007669"/>
    <property type="project" value="TreeGrafter"/>
</dbReference>
<dbReference type="Pfam" id="PF06011">
    <property type="entry name" value="TRP"/>
    <property type="match status" value="1"/>
</dbReference>
<evidence type="ECO:0000256" key="3">
    <source>
        <dbReference type="ARBA" id="ARBA00022692"/>
    </source>
</evidence>
<dbReference type="SMART" id="SM01320">
    <property type="entry name" value="TRP_N"/>
    <property type="match status" value="1"/>
</dbReference>
<dbReference type="PANTHER" id="PTHR31145">
    <property type="entry name" value="INTEGRAL MEMBRANE PROTEIN (AFU_ORTHOLOGUE AFUA_7G01610)"/>
    <property type="match status" value="1"/>
</dbReference>
<dbReference type="PANTHER" id="PTHR31145:SF2">
    <property type="entry name" value="FLAVIN CARRIER PROTEIN 2"/>
    <property type="match status" value="1"/>
</dbReference>
<evidence type="ECO:0000256" key="6">
    <source>
        <dbReference type="ARBA" id="ARBA00023136"/>
    </source>
</evidence>
<dbReference type="EMBL" id="JAPZBO010000002">
    <property type="protein sequence ID" value="KAJ5324175.1"/>
    <property type="molecule type" value="Genomic_DNA"/>
</dbReference>
<organism evidence="11 12">
    <name type="scientific">Penicillium atrosanguineum</name>
    <dbReference type="NCBI Taxonomy" id="1132637"/>
    <lineage>
        <taxon>Eukaryota</taxon>
        <taxon>Fungi</taxon>
        <taxon>Dikarya</taxon>
        <taxon>Ascomycota</taxon>
        <taxon>Pezizomycotina</taxon>
        <taxon>Eurotiomycetes</taxon>
        <taxon>Eurotiomycetidae</taxon>
        <taxon>Eurotiales</taxon>
        <taxon>Aspergillaceae</taxon>
        <taxon>Penicillium</taxon>
    </lineage>
</organism>
<feature type="transmembrane region" description="Helical" evidence="8">
    <location>
        <begin position="207"/>
        <end position="224"/>
    </location>
</feature>
<feature type="transmembrane region" description="Helical" evidence="8">
    <location>
        <begin position="556"/>
        <end position="581"/>
    </location>
</feature>
<evidence type="ECO:0000256" key="1">
    <source>
        <dbReference type="ARBA" id="ARBA00004141"/>
    </source>
</evidence>
<dbReference type="AlphaFoldDB" id="A0A9W9Q404"/>
<dbReference type="InterPro" id="IPR032800">
    <property type="entry name" value="TRP_N"/>
</dbReference>
<evidence type="ECO:0000259" key="10">
    <source>
        <dbReference type="SMART" id="SM01320"/>
    </source>
</evidence>
<evidence type="ECO:0000256" key="8">
    <source>
        <dbReference type="SAM" id="Phobius"/>
    </source>
</evidence>
<feature type="chain" id="PRO_5041114748" description="ML-like domain-containing protein" evidence="9">
    <location>
        <begin position="24"/>
        <end position="702"/>
    </location>
</feature>